<dbReference type="GO" id="GO:0008157">
    <property type="term" value="F:protein phosphatase 1 binding"/>
    <property type="evidence" value="ECO:0007669"/>
    <property type="project" value="TreeGrafter"/>
</dbReference>
<dbReference type="InterPro" id="IPR050782">
    <property type="entry name" value="PP1_regulatory_subunit_3"/>
</dbReference>
<sequence>MLKSLFGHGHAGGEQQAKDRGGPARDGGLLFSTDSKVELREVSAAGLDRVLSRGAMELRACGGGGGAAAWLQVGSTELPLAGGGGAGPGGGAGGGVGASKQAPLFHRIDARTFRLHLAGGATSQARAAHGAGAALDGGVTGAADGGGDGNGNGNSGAESPGLLLLFPANAPDHDVNTCAAVLSDLAAGRGAAEPAGVAAYSPRGSGPNSPAHSRGGGGSSTGGASPSTDSQRVLFHDSDPARNLGFKGSQPVRLTHMERIPPPSLRQQHQQLQLQHQGPQGGSSGSGSSGRGSLAADSGVAGPAAAVARSLLGPRGGEVGSPGGTRAGRLQGLGLGSVWGSVAVANLAYEKDVRVRYSLDGWSSWGEVSANWDKRLGLGADNFNFLIDLDAAAAANGVCVRNTLAAGQHVTLSLAVHYLAAGQEHWDNNEGGNYTFDLPCE</sequence>
<name>A0A835W364_9CHLO</name>
<reference evidence="3" key="1">
    <citation type="journal article" date="2020" name="bioRxiv">
        <title>Comparative genomics of Chlamydomonas.</title>
        <authorList>
            <person name="Craig R.J."/>
            <person name="Hasan A.R."/>
            <person name="Ness R.W."/>
            <person name="Keightley P.D."/>
        </authorList>
    </citation>
    <scope>NUCLEOTIDE SEQUENCE</scope>
    <source>
        <strain evidence="3">CCAP 11/173</strain>
    </source>
</reference>
<feature type="domain" description="CBM21" evidence="2">
    <location>
        <begin position="318"/>
        <end position="437"/>
    </location>
</feature>
<keyword evidence="4" id="KW-1185">Reference proteome</keyword>
<dbReference type="Gene3D" id="2.60.40.2440">
    <property type="entry name" value="Carbohydrate binding type-21 domain"/>
    <property type="match status" value="1"/>
</dbReference>
<feature type="region of interest" description="Disordered" evidence="1">
    <location>
        <begin position="1"/>
        <end position="29"/>
    </location>
</feature>
<feature type="region of interest" description="Disordered" evidence="1">
    <location>
        <begin position="196"/>
        <end position="233"/>
    </location>
</feature>
<dbReference type="InterPro" id="IPR038175">
    <property type="entry name" value="CBM21_dom_sf"/>
</dbReference>
<evidence type="ECO:0000259" key="2">
    <source>
        <dbReference type="PROSITE" id="PS51159"/>
    </source>
</evidence>
<dbReference type="Pfam" id="PF03370">
    <property type="entry name" value="CBM_21"/>
    <property type="match status" value="1"/>
</dbReference>
<organism evidence="3 4">
    <name type="scientific">Chlamydomonas schloesseri</name>
    <dbReference type="NCBI Taxonomy" id="2026947"/>
    <lineage>
        <taxon>Eukaryota</taxon>
        <taxon>Viridiplantae</taxon>
        <taxon>Chlorophyta</taxon>
        <taxon>core chlorophytes</taxon>
        <taxon>Chlorophyceae</taxon>
        <taxon>CS clade</taxon>
        <taxon>Chlamydomonadales</taxon>
        <taxon>Chlamydomonadaceae</taxon>
        <taxon>Chlamydomonas</taxon>
    </lineage>
</organism>
<accession>A0A835W364</accession>
<dbReference type="EMBL" id="JAEHOD010000052">
    <property type="protein sequence ID" value="KAG2435568.1"/>
    <property type="molecule type" value="Genomic_DNA"/>
</dbReference>
<feature type="compositionally biased region" description="Gly residues" evidence="1">
    <location>
        <begin position="279"/>
        <end position="290"/>
    </location>
</feature>
<dbReference type="PROSITE" id="PS51159">
    <property type="entry name" value="CBM21"/>
    <property type="match status" value="1"/>
</dbReference>
<dbReference type="Proteomes" id="UP000613740">
    <property type="component" value="Unassembled WGS sequence"/>
</dbReference>
<dbReference type="OrthoDB" id="544376at2759"/>
<protein>
    <recommendedName>
        <fullName evidence="2">CBM21 domain-containing protein</fullName>
    </recommendedName>
</protein>
<dbReference type="AlphaFoldDB" id="A0A835W364"/>
<feature type="compositionally biased region" description="Low complexity" evidence="1">
    <location>
        <begin position="265"/>
        <end position="278"/>
    </location>
</feature>
<feature type="region of interest" description="Disordered" evidence="1">
    <location>
        <begin position="264"/>
        <end position="298"/>
    </location>
</feature>
<evidence type="ECO:0000256" key="1">
    <source>
        <dbReference type="SAM" id="MobiDB-lite"/>
    </source>
</evidence>
<dbReference type="PANTHER" id="PTHR12307">
    <property type="entry name" value="PROTEIN PHOSPHATASE 1 REGULATORY SUBUNIT"/>
    <property type="match status" value="1"/>
</dbReference>
<comment type="caution">
    <text evidence="3">The sequence shown here is derived from an EMBL/GenBank/DDBJ whole genome shotgun (WGS) entry which is preliminary data.</text>
</comment>
<dbReference type="PANTHER" id="PTHR12307:SF36">
    <property type="entry name" value="GLYCOGEN-BINDING SUBUNIT 76A"/>
    <property type="match status" value="1"/>
</dbReference>
<gene>
    <name evidence="3" type="ORF">HYH02_011862</name>
</gene>
<proteinExistence type="predicted"/>
<evidence type="ECO:0000313" key="4">
    <source>
        <dbReference type="Proteomes" id="UP000613740"/>
    </source>
</evidence>
<evidence type="ECO:0000313" key="3">
    <source>
        <dbReference type="EMBL" id="KAG2435568.1"/>
    </source>
</evidence>
<dbReference type="GO" id="GO:0000164">
    <property type="term" value="C:protein phosphatase type 1 complex"/>
    <property type="evidence" value="ECO:0007669"/>
    <property type="project" value="TreeGrafter"/>
</dbReference>
<dbReference type="InterPro" id="IPR005036">
    <property type="entry name" value="CBM21_dom"/>
</dbReference>